<dbReference type="Proteomes" id="UP000298488">
    <property type="component" value="Unassembled WGS sequence"/>
</dbReference>
<reference evidence="3 4" key="1">
    <citation type="submission" date="2019-03" db="EMBL/GenBank/DDBJ databases">
        <title>Genomics of glacier-inhabiting Cryobacterium strains.</title>
        <authorList>
            <person name="Liu Q."/>
            <person name="Xin Y.-H."/>
        </authorList>
    </citation>
    <scope>NUCLEOTIDE SEQUENCE [LARGE SCALE GENOMIC DNA]</scope>
    <source>
        <strain evidence="3 4">CGMCC 1.10440</strain>
    </source>
</reference>
<proteinExistence type="predicted"/>
<feature type="coiled-coil region" evidence="1">
    <location>
        <begin position="187"/>
        <end position="246"/>
    </location>
</feature>
<feature type="domain" description="M23ase beta-sheet core" evidence="2">
    <location>
        <begin position="301"/>
        <end position="396"/>
    </location>
</feature>
<dbReference type="InterPro" id="IPR011055">
    <property type="entry name" value="Dup_hybrid_motif"/>
</dbReference>
<dbReference type="Gene3D" id="1.20.1170.10">
    <property type="match status" value="1"/>
</dbReference>
<dbReference type="RefSeq" id="WP_104095894.1">
    <property type="nucleotide sequence ID" value="NZ_PJJX01000002.1"/>
</dbReference>
<dbReference type="CDD" id="cd12797">
    <property type="entry name" value="M23_peptidase"/>
    <property type="match status" value="1"/>
</dbReference>
<comment type="caution">
    <text evidence="3">The sequence shown here is derived from an EMBL/GenBank/DDBJ whole genome shotgun (WGS) entry which is preliminary data.</text>
</comment>
<evidence type="ECO:0000259" key="2">
    <source>
        <dbReference type="Pfam" id="PF01551"/>
    </source>
</evidence>
<dbReference type="SUPFAM" id="SSF51261">
    <property type="entry name" value="Duplicated hybrid motif"/>
    <property type="match status" value="1"/>
</dbReference>
<gene>
    <name evidence="3" type="ORF">E3N84_08210</name>
</gene>
<dbReference type="InterPro" id="IPR016047">
    <property type="entry name" value="M23ase_b-sheet_dom"/>
</dbReference>
<accession>A0A4R8VAS2</accession>
<evidence type="ECO:0000313" key="4">
    <source>
        <dbReference type="Proteomes" id="UP000298488"/>
    </source>
</evidence>
<dbReference type="EMBL" id="SOFI01000003">
    <property type="protein sequence ID" value="TFB80029.1"/>
    <property type="molecule type" value="Genomic_DNA"/>
</dbReference>
<keyword evidence="4" id="KW-1185">Reference proteome</keyword>
<evidence type="ECO:0000256" key="1">
    <source>
        <dbReference type="SAM" id="Coils"/>
    </source>
</evidence>
<name>A0A4R8VAS2_9MICO</name>
<dbReference type="PANTHER" id="PTHR21666">
    <property type="entry name" value="PEPTIDASE-RELATED"/>
    <property type="match status" value="1"/>
</dbReference>
<dbReference type="GO" id="GO:0004222">
    <property type="term" value="F:metalloendopeptidase activity"/>
    <property type="evidence" value="ECO:0007669"/>
    <property type="project" value="TreeGrafter"/>
</dbReference>
<dbReference type="PANTHER" id="PTHR21666:SF270">
    <property type="entry name" value="MUREIN HYDROLASE ACTIVATOR ENVC"/>
    <property type="match status" value="1"/>
</dbReference>
<feature type="coiled-coil region" evidence="1">
    <location>
        <begin position="60"/>
        <end position="129"/>
    </location>
</feature>
<dbReference type="Gene3D" id="2.70.70.10">
    <property type="entry name" value="Glucose Permease (Domain IIA)"/>
    <property type="match status" value="1"/>
</dbReference>
<sequence>MSNAQVERRSRTAWWRNRILVTLALLSMVFTGTVASPVADTAWAADYPSWGDVLAARHNVAKKKAEIARIEKLLKQLDANQKATEADAIEKGTLFAKAQDAFDEQDYKTQQYQAQADAAQLKADDSKKRAGQMAARLARTGGEDFSATLFFNGDNAKDLLAQLGMATKISEQSKGLYDRATQDQNTAQSLTDQANVAKDALEVLRDAAQKAQVAAQKAADAAAAALQEQQANNATLQAQLATLKTGQRHIEAQYVKGIQEQWGAGGGAVEISSQGWARPAFGRITSGFGPRVPPYPGVSPFHRGTDIGASCNSPIYAAHSGTVTYAGYYGTYGNFVLIDHGGGIVTGYAHIVNGGTKVHYGQEVVVGQVIAKVGMTGAATGCHLHFEVRINGTAVDAVPFMAARGIRLG</sequence>
<protein>
    <submittedName>
        <fullName evidence="3">M23 family metallopeptidase</fullName>
    </submittedName>
</protein>
<organism evidence="3 4">
    <name type="scientific">Terrimesophilobacter mesophilus</name>
    <dbReference type="NCBI Taxonomy" id="433647"/>
    <lineage>
        <taxon>Bacteria</taxon>
        <taxon>Bacillati</taxon>
        <taxon>Actinomycetota</taxon>
        <taxon>Actinomycetes</taxon>
        <taxon>Micrococcales</taxon>
        <taxon>Microbacteriaceae</taxon>
        <taxon>Terrimesophilobacter</taxon>
    </lineage>
</organism>
<dbReference type="AlphaFoldDB" id="A0A4R8VAS2"/>
<keyword evidence="1" id="KW-0175">Coiled coil</keyword>
<evidence type="ECO:0000313" key="3">
    <source>
        <dbReference type="EMBL" id="TFB80029.1"/>
    </source>
</evidence>
<dbReference type="Pfam" id="PF01551">
    <property type="entry name" value="Peptidase_M23"/>
    <property type="match status" value="1"/>
</dbReference>
<dbReference type="InterPro" id="IPR050570">
    <property type="entry name" value="Cell_wall_metabolism_enzyme"/>
</dbReference>